<gene>
    <name evidence="3" type="ORF">BO97DRAFT_404874</name>
</gene>
<reference evidence="3 4" key="1">
    <citation type="submission" date="2018-02" db="EMBL/GenBank/DDBJ databases">
        <title>The genomes of Aspergillus section Nigri reveals drivers in fungal speciation.</title>
        <authorList>
            <consortium name="DOE Joint Genome Institute"/>
            <person name="Vesth T.C."/>
            <person name="Nybo J."/>
            <person name="Theobald S."/>
            <person name="Brandl J."/>
            <person name="Frisvad J.C."/>
            <person name="Nielsen K.F."/>
            <person name="Lyhne E.K."/>
            <person name="Kogle M.E."/>
            <person name="Kuo A."/>
            <person name="Riley R."/>
            <person name="Clum A."/>
            <person name="Nolan M."/>
            <person name="Lipzen A."/>
            <person name="Salamov A."/>
            <person name="Henrissat B."/>
            <person name="Wiebenga A."/>
            <person name="De vries R.P."/>
            <person name="Grigoriev I.V."/>
            <person name="Mortensen U.H."/>
            <person name="Andersen M.R."/>
            <person name="Baker S.E."/>
        </authorList>
    </citation>
    <scope>NUCLEOTIDE SEQUENCE [LARGE SCALE GENOMIC DNA]</scope>
    <source>
        <strain evidence="3 4">CBS 101889</strain>
    </source>
</reference>
<dbReference type="OrthoDB" id="4507119at2759"/>
<evidence type="ECO:0000259" key="2">
    <source>
        <dbReference type="Pfam" id="PF13391"/>
    </source>
</evidence>
<feature type="region of interest" description="Disordered" evidence="1">
    <location>
        <begin position="309"/>
        <end position="336"/>
    </location>
</feature>
<feature type="region of interest" description="Disordered" evidence="1">
    <location>
        <begin position="1"/>
        <end position="20"/>
    </location>
</feature>
<accession>A0A395HZJ9</accession>
<protein>
    <recommendedName>
        <fullName evidence="2">HNH nuclease domain-containing protein</fullName>
    </recommendedName>
</protein>
<sequence>MSSAQSQEQPGMCHGTSKPRLDIRPKVQHYRAAGPALQQIQFLHPAYPDTENLLLILPAFDSGGIHHGTARIACAILANCHWDGYLSTSRHGPRITLGMDEILMNPTYYFRIDEDTDYAVTPSFEHFVFPPTLPDYWQNAPINPTTTDRVHERDQTCRISCSTLPNEVAHVIPVTQEEWWRQNMMYMRTLRPDSSLDTNCADNAILLRRDLHFLWDSHKFAIVPKEEKWVVHILNSQATTELQERYHNIETQPIIGVPAEFLFARFALAIFAGKGIFTKQGSSRKLNLKLSDGRLQPKVLSDKGCRLQFGSRSKSRSQSATKRQRAAGGEDNNDWEQEILGSGSWKLSKKRRRESSSSSFDERSSGDEYIDDSSSEEEEDRGRPRQRHYCASDFGEKSTVSSVSVPGTCINGATIDAASVEYSRKGSNAAVTTITEKSCSKADVTDA</sequence>
<dbReference type="Pfam" id="PF13391">
    <property type="entry name" value="HNH_2"/>
    <property type="match status" value="1"/>
</dbReference>
<name>A0A395HZJ9_ASPHC</name>
<feature type="region of interest" description="Disordered" evidence="1">
    <location>
        <begin position="351"/>
        <end position="407"/>
    </location>
</feature>
<dbReference type="GeneID" id="37199343"/>
<dbReference type="EMBL" id="KZ824279">
    <property type="protein sequence ID" value="RAL13361.1"/>
    <property type="molecule type" value="Genomic_DNA"/>
</dbReference>
<keyword evidence="4" id="KW-1185">Reference proteome</keyword>
<feature type="compositionally biased region" description="Acidic residues" evidence="1">
    <location>
        <begin position="368"/>
        <end position="379"/>
    </location>
</feature>
<dbReference type="InterPro" id="IPR003615">
    <property type="entry name" value="HNH_nuc"/>
</dbReference>
<dbReference type="RefSeq" id="XP_025552515.1">
    <property type="nucleotide sequence ID" value="XM_025695054.1"/>
</dbReference>
<proteinExistence type="predicted"/>
<dbReference type="VEuPathDB" id="FungiDB:BO97DRAFT_404874"/>
<evidence type="ECO:0000313" key="4">
    <source>
        <dbReference type="Proteomes" id="UP000248961"/>
    </source>
</evidence>
<feature type="domain" description="HNH nuclease" evidence="2">
    <location>
        <begin position="157"/>
        <end position="223"/>
    </location>
</feature>
<feature type="compositionally biased region" description="Polar residues" evidence="1">
    <location>
        <begin position="310"/>
        <end position="321"/>
    </location>
</feature>
<evidence type="ECO:0000256" key="1">
    <source>
        <dbReference type="SAM" id="MobiDB-lite"/>
    </source>
</evidence>
<dbReference type="Proteomes" id="UP000248961">
    <property type="component" value="Unassembled WGS sequence"/>
</dbReference>
<evidence type="ECO:0000313" key="3">
    <source>
        <dbReference type="EMBL" id="RAL13361.1"/>
    </source>
</evidence>
<organism evidence="3 4">
    <name type="scientific">Aspergillus homomorphus (strain CBS 101889)</name>
    <dbReference type="NCBI Taxonomy" id="1450537"/>
    <lineage>
        <taxon>Eukaryota</taxon>
        <taxon>Fungi</taxon>
        <taxon>Dikarya</taxon>
        <taxon>Ascomycota</taxon>
        <taxon>Pezizomycotina</taxon>
        <taxon>Eurotiomycetes</taxon>
        <taxon>Eurotiomycetidae</taxon>
        <taxon>Eurotiales</taxon>
        <taxon>Aspergillaceae</taxon>
        <taxon>Aspergillus</taxon>
        <taxon>Aspergillus subgen. Circumdati</taxon>
    </lineage>
</organism>
<dbReference type="AlphaFoldDB" id="A0A395HZJ9"/>